<dbReference type="AlphaFoldDB" id="A0AA45KEU2"/>
<sequence length="299" mass="35280">MEKLSNVLIVAKDAHLYFFDSLDEADVISGKNLIAFTNSPLGRLKLSHYKLIIFLDSGFQIYYPKIVKNYTNAKLALFFWNHLTGSRARLLQRSRYSNLIDEYYSFDPIEAKKHNIFHNSTFYKPCITLEEKTPKYDLFFGGNNKGRSKIAQLIMEECQKREISLNLFIVEGDKGHDNKGYIPYKQFLNFLVSSKGILEIMQKDQTGLTLRTMESLFFKKKLVTTNQAIKHYKFYHPNNIFILGVDPIDKLPEFMKKDYYDLDIEQVNFFNPYNWIQRFFIPTRFSLLEEYHDSLLSLQ</sequence>
<keyword evidence="2" id="KW-1185">Reference proteome</keyword>
<organism evidence="1 2">
    <name type="scientific">Lactococcus taiwanensis</name>
    <dbReference type="NCBI Taxonomy" id="1151742"/>
    <lineage>
        <taxon>Bacteria</taxon>
        <taxon>Bacillati</taxon>
        <taxon>Bacillota</taxon>
        <taxon>Bacilli</taxon>
        <taxon>Lactobacillales</taxon>
        <taxon>Streptococcaceae</taxon>
        <taxon>Lactococcus</taxon>
    </lineage>
</organism>
<dbReference type="EMBL" id="CP070872">
    <property type="protein sequence ID" value="QSE76030.1"/>
    <property type="molecule type" value="Genomic_DNA"/>
</dbReference>
<proteinExistence type="predicted"/>
<accession>A0AA45KEU2</accession>
<gene>
    <name evidence="1" type="ORF">JW886_06035</name>
</gene>
<name>A0AA45KEU2_9LACT</name>
<dbReference type="RefSeq" id="WP_205871573.1">
    <property type="nucleotide sequence ID" value="NZ_CP070872.1"/>
</dbReference>
<dbReference type="Proteomes" id="UP000663608">
    <property type="component" value="Chromosome"/>
</dbReference>
<reference evidence="1 2" key="1">
    <citation type="submission" date="2021-02" db="EMBL/GenBank/DDBJ databases">
        <title>Complete genome sequence of Lactococcus lactis strain K_LL004.</title>
        <authorList>
            <person name="Kim H.B."/>
        </authorList>
    </citation>
    <scope>NUCLEOTIDE SEQUENCE [LARGE SCALE GENOMIC DNA]</scope>
    <source>
        <strain evidence="1 2">K_LL004</strain>
    </source>
</reference>
<dbReference type="KEGG" id="lti:JW886_06035"/>
<evidence type="ECO:0000313" key="2">
    <source>
        <dbReference type="Proteomes" id="UP000663608"/>
    </source>
</evidence>
<evidence type="ECO:0000313" key="1">
    <source>
        <dbReference type="EMBL" id="QSE76030.1"/>
    </source>
</evidence>
<protein>
    <submittedName>
        <fullName evidence="1">Hexosyltransferase</fullName>
    </submittedName>
</protein>